<dbReference type="GO" id="GO:0004252">
    <property type="term" value="F:serine-type endopeptidase activity"/>
    <property type="evidence" value="ECO:0007669"/>
    <property type="project" value="InterPro"/>
</dbReference>
<dbReference type="Proteomes" id="UP000295023">
    <property type="component" value="Unassembled WGS sequence"/>
</dbReference>
<feature type="domain" description="Peptidase S8/S53" evidence="1">
    <location>
        <begin position="259"/>
        <end position="442"/>
    </location>
</feature>
<proteinExistence type="predicted"/>
<protein>
    <recommendedName>
        <fullName evidence="1">Peptidase S8/S53 domain-containing protein</fullName>
    </recommendedName>
</protein>
<accession>A0A4R4D4B3</accession>
<gene>
    <name evidence="2" type="ORF">EXY23_22825</name>
</gene>
<organism evidence="2 3">
    <name type="scientific">Roseicella aquatilis</name>
    <dbReference type="NCBI Taxonomy" id="2527868"/>
    <lineage>
        <taxon>Bacteria</taxon>
        <taxon>Pseudomonadati</taxon>
        <taxon>Pseudomonadota</taxon>
        <taxon>Alphaproteobacteria</taxon>
        <taxon>Acetobacterales</taxon>
        <taxon>Roseomonadaceae</taxon>
        <taxon>Roseicella</taxon>
    </lineage>
</organism>
<evidence type="ECO:0000259" key="1">
    <source>
        <dbReference type="Pfam" id="PF00082"/>
    </source>
</evidence>
<comment type="caution">
    <text evidence="2">The sequence shown here is derived from an EMBL/GenBank/DDBJ whole genome shotgun (WGS) entry which is preliminary data.</text>
</comment>
<keyword evidence="3" id="KW-1185">Reference proteome</keyword>
<dbReference type="InterPro" id="IPR036852">
    <property type="entry name" value="Peptidase_S8/S53_dom_sf"/>
</dbReference>
<dbReference type="GO" id="GO:0006508">
    <property type="term" value="P:proteolysis"/>
    <property type="evidence" value="ECO:0007669"/>
    <property type="project" value="InterPro"/>
</dbReference>
<evidence type="ECO:0000313" key="3">
    <source>
        <dbReference type="Proteomes" id="UP000295023"/>
    </source>
</evidence>
<dbReference type="RefSeq" id="WP_132295287.1">
    <property type="nucleotide sequence ID" value="NZ_SKBM01000031.1"/>
</dbReference>
<evidence type="ECO:0000313" key="2">
    <source>
        <dbReference type="EMBL" id="TCZ54627.1"/>
    </source>
</evidence>
<dbReference type="Pfam" id="PF00082">
    <property type="entry name" value="Peptidase_S8"/>
    <property type="match status" value="1"/>
</dbReference>
<dbReference type="SUPFAM" id="SSF52743">
    <property type="entry name" value="Subtilisin-like"/>
    <property type="match status" value="1"/>
</dbReference>
<dbReference type="Gene3D" id="3.40.50.200">
    <property type="entry name" value="Peptidase S8/S53 domain"/>
    <property type="match status" value="1"/>
</dbReference>
<sequence length="466" mass="50022">MDTTAGDRGLRMNPDRIVRIYVSVLTSALPAGGTAEAAVGYLRRVLRERGHGTIPDLPPDIENVSGRIRPPKEFPRELVERRTVLALHLPLAVAERTISILSQQPGIRAGLDLPIATNAWWCPGQGPPHFGDRVGAERLIRAETLRACACEEPVNLVIIDQGLPADIPYDGPRRGWTVTDAGGQVREPFQGTGGHAAMVARNARAFTDKDNVILWDCPLLPERIDSLPVYLSYAEVVFGQIVASIRQYRKDHPGEGSFVLVNAWGVWDTSQDALPGSPANYARNPAHPLSRLVARLDRRQVDQVYAAGNCGQFCPPTRCGPRDRGPGRSILGVNSHPRVLTVGAVRADGLWVGYSAEGPGTLSDRKPDLCAPSLFRDRLGPGLGGDNSGTSAACGVAAGVIAAARACRPWNRLSPARLRRRLRQGARFQGEDPAARSRFGAGILDAEAVAGLCPPLPEDEPALPAA</sequence>
<name>A0A4R4D4B3_9PROT</name>
<dbReference type="EMBL" id="SKBM01000031">
    <property type="protein sequence ID" value="TCZ54627.1"/>
    <property type="molecule type" value="Genomic_DNA"/>
</dbReference>
<dbReference type="OrthoDB" id="3496386at2"/>
<reference evidence="2 3" key="1">
    <citation type="submission" date="2019-03" db="EMBL/GenBank/DDBJ databases">
        <title>Paracraurococcus aquatilis NE82 genome sequence.</title>
        <authorList>
            <person name="Zhao Y."/>
            <person name="Du Z."/>
        </authorList>
    </citation>
    <scope>NUCLEOTIDE SEQUENCE [LARGE SCALE GENOMIC DNA]</scope>
    <source>
        <strain evidence="2 3">NE82</strain>
    </source>
</reference>
<dbReference type="AlphaFoldDB" id="A0A4R4D4B3"/>
<dbReference type="InterPro" id="IPR000209">
    <property type="entry name" value="Peptidase_S8/S53_dom"/>
</dbReference>